<dbReference type="InterPro" id="IPR010982">
    <property type="entry name" value="Lambda_DNA-bd_dom_sf"/>
</dbReference>
<dbReference type="PANTHER" id="PTHR34475">
    <property type="match status" value="1"/>
</dbReference>
<feature type="domain" description="Cytoskeleton protein RodZ-like C-terminal" evidence="2">
    <location>
        <begin position="226"/>
        <end position="297"/>
    </location>
</feature>
<dbReference type="InterPro" id="IPR025194">
    <property type="entry name" value="RodZ-like_C"/>
</dbReference>
<dbReference type="RefSeq" id="WP_198101101.1">
    <property type="nucleotide sequence ID" value="NZ_JAEDAL010000005.1"/>
</dbReference>
<proteinExistence type="predicted"/>
<keyword evidence="4" id="KW-1185">Reference proteome</keyword>
<protein>
    <submittedName>
        <fullName evidence="3">DUF4115 domain-containing protein</fullName>
    </submittedName>
</protein>
<dbReference type="PANTHER" id="PTHR34475:SF1">
    <property type="entry name" value="CYTOSKELETON PROTEIN RODZ"/>
    <property type="match status" value="1"/>
</dbReference>
<evidence type="ECO:0000313" key="3">
    <source>
        <dbReference type="EMBL" id="MBH9553486.1"/>
    </source>
</evidence>
<evidence type="ECO:0000259" key="2">
    <source>
        <dbReference type="Pfam" id="PF13464"/>
    </source>
</evidence>
<sequence>MSAGADAVMGAGAKLKAARLQRQLSLAQLALQLKVPEGRLAALEAERWSDLPGGPYARGLATAVCRALNVEAAAVLMLMPGAAPVALERVHEGLNRPFQERPTGLQGGSRPLAGAALLMLSVALGIWSWQRGWLESLGPSPANSPQEAVAAAEEVRHVEAPLVPPDTPPSVARAPASVVPLSATSTAASAPIQPAASASEPLQVATRASDSASTGPSLTPKASLDIVARDTTWVSVSDGTGTSLISKMMTRGERLQLDLPAGPLRVVLGNAAGAEVQWRGQIQDLSAFYGVRVARLTLN</sequence>
<dbReference type="Proteomes" id="UP000620139">
    <property type="component" value="Unassembled WGS sequence"/>
</dbReference>
<feature type="compositionally biased region" description="Low complexity" evidence="1">
    <location>
        <begin position="190"/>
        <end position="199"/>
    </location>
</feature>
<feature type="compositionally biased region" description="Polar residues" evidence="1">
    <location>
        <begin position="206"/>
        <end position="217"/>
    </location>
</feature>
<evidence type="ECO:0000313" key="4">
    <source>
        <dbReference type="Proteomes" id="UP000620139"/>
    </source>
</evidence>
<comment type="caution">
    <text evidence="3">The sequence shown here is derived from an EMBL/GenBank/DDBJ whole genome shotgun (WGS) entry which is preliminary data.</text>
</comment>
<dbReference type="Gene3D" id="1.10.260.40">
    <property type="entry name" value="lambda repressor-like DNA-binding domains"/>
    <property type="match status" value="1"/>
</dbReference>
<dbReference type="Pfam" id="PF13413">
    <property type="entry name" value="HTH_25"/>
    <property type="match status" value="1"/>
</dbReference>
<evidence type="ECO:0000256" key="1">
    <source>
        <dbReference type="SAM" id="MobiDB-lite"/>
    </source>
</evidence>
<dbReference type="InterPro" id="IPR050400">
    <property type="entry name" value="Bact_Cytoskel_RodZ"/>
</dbReference>
<feature type="region of interest" description="Disordered" evidence="1">
    <location>
        <begin position="190"/>
        <end position="219"/>
    </location>
</feature>
<reference evidence="3" key="1">
    <citation type="submission" date="2020-12" db="EMBL/GenBank/DDBJ databases">
        <title>The genome sequence of Inhella sp. 4Y17.</title>
        <authorList>
            <person name="Liu Y."/>
        </authorList>
    </citation>
    <scope>NUCLEOTIDE SEQUENCE</scope>
    <source>
        <strain evidence="3">4Y10</strain>
    </source>
</reference>
<dbReference type="Pfam" id="PF13464">
    <property type="entry name" value="RodZ_C"/>
    <property type="match status" value="1"/>
</dbReference>
<dbReference type="EMBL" id="JAEDAL010000005">
    <property type="protein sequence ID" value="MBH9553486.1"/>
    <property type="molecule type" value="Genomic_DNA"/>
</dbReference>
<name>A0A931J174_9BURK</name>
<dbReference type="GO" id="GO:0003677">
    <property type="term" value="F:DNA binding"/>
    <property type="evidence" value="ECO:0007669"/>
    <property type="project" value="InterPro"/>
</dbReference>
<accession>A0A931J174</accession>
<dbReference type="AlphaFoldDB" id="A0A931J174"/>
<gene>
    <name evidence="3" type="ORF">I7X43_11595</name>
</gene>
<organism evidence="3 4">
    <name type="scientific">Inhella gelatinilytica</name>
    <dbReference type="NCBI Taxonomy" id="2795030"/>
    <lineage>
        <taxon>Bacteria</taxon>
        <taxon>Pseudomonadati</taxon>
        <taxon>Pseudomonadota</taxon>
        <taxon>Betaproteobacteria</taxon>
        <taxon>Burkholderiales</taxon>
        <taxon>Sphaerotilaceae</taxon>
        <taxon>Inhella</taxon>
    </lineage>
</organism>